<dbReference type="AlphaFoldDB" id="A0A1F5XHA1"/>
<evidence type="ECO:0000259" key="1">
    <source>
        <dbReference type="Pfam" id="PF15515"/>
    </source>
</evidence>
<dbReference type="Gene3D" id="3.30.70.3570">
    <property type="entry name" value="MvaI/BcnI restriction endonuclease, recognition domain"/>
    <property type="match status" value="1"/>
</dbReference>
<dbReference type="Proteomes" id="UP000177346">
    <property type="component" value="Unassembled WGS sequence"/>
</dbReference>
<dbReference type="EMBL" id="MFIF01000006">
    <property type="protein sequence ID" value="OGF87196.1"/>
    <property type="molecule type" value="Genomic_DNA"/>
</dbReference>
<feature type="domain" description="MvaI/BcnI restriction endonuclease" evidence="1">
    <location>
        <begin position="16"/>
        <end position="259"/>
    </location>
</feature>
<evidence type="ECO:0000313" key="3">
    <source>
        <dbReference type="Proteomes" id="UP000177346"/>
    </source>
</evidence>
<dbReference type="InterPro" id="IPR029127">
    <property type="entry name" value="MvaI_BcnI"/>
</dbReference>
<evidence type="ECO:0000313" key="2">
    <source>
        <dbReference type="EMBL" id="OGF87196.1"/>
    </source>
</evidence>
<organism evidence="2 3">
    <name type="scientific">Candidatus Giovannonibacteria bacterium RIFCSPLOWO2_01_FULL_46_32</name>
    <dbReference type="NCBI Taxonomy" id="1798353"/>
    <lineage>
        <taxon>Bacteria</taxon>
        <taxon>Candidatus Giovannoniibacteriota</taxon>
    </lineage>
</organism>
<dbReference type="InterPro" id="IPR043004">
    <property type="entry name" value="MvaI_BcnI_cat"/>
</dbReference>
<dbReference type="InterPro" id="IPR043005">
    <property type="entry name" value="MvaI_BcnI_rec"/>
</dbReference>
<name>A0A1F5XHA1_9BACT</name>
<reference evidence="2 3" key="1">
    <citation type="journal article" date="2016" name="Nat. Commun.">
        <title>Thousands of microbial genomes shed light on interconnected biogeochemical processes in an aquifer system.</title>
        <authorList>
            <person name="Anantharaman K."/>
            <person name="Brown C.T."/>
            <person name="Hug L.A."/>
            <person name="Sharon I."/>
            <person name="Castelle C.J."/>
            <person name="Probst A.J."/>
            <person name="Thomas B.C."/>
            <person name="Singh A."/>
            <person name="Wilkins M.J."/>
            <person name="Karaoz U."/>
            <person name="Brodie E.L."/>
            <person name="Williams K.H."/>
            <person name="Hubbard S.S."/>
            <person name="Banfield J.F."/>
        </authorList>
    </citation>
    <scope>NUCLEOTIDE SEQUENCE [LARGE SCALE GENOMIC DNA]</scope>
</reference>
<comment type="caution">
    <text evidence="2">The sequence shown here is derived from an EMBL/GenBank/DDBJ whole genome shotgun (WGS) entry which is preliminary data.</text>
</comment>
<sequence>MAKNKLKIYTKQELVAKLKEISAIGFVPNARKGNAGGIGNTLEDLLGIKENNLPIPNAAEWELKAQRINTSSLTTLFHTEPSPRAIKFVPQIFLPLYGWPHKEAGKKYPKNEMSFRQTIPGKLGTDRGLKVVVDRKGRKVLISFDAKNVDIRHKDWLESVKKRIGLGELNPQPYWGFDDLEHTAGAKLHNVFYVQAEVKRERKKEYYHYTKVMMLQKFNFEGFLKALEEGKILPDFDARTGHNHGTKFRMRQDCLPMLYEKKAVIL</sequence>
<protein>
    <submittedName>
        <fullName evidence="2">NciI</fullName>
    </submittedName>
</protein>
<proteinExistence type="predicted"/>
<dbReference type="Pfam" id="PF15515">
    <property type="entry name" value="MvaI_BcnI"/>
    <property type="match status" value="1"/>
</dbReference>
<dbReference type="Gene3D" id="3.40.210.20">
    <property type="entry name" value="MvaI/BcnI restriction endonuclease, catalytic domain"/>
    <property type="match status" value="1"/>
</dbReference>
<accession>A0A1F5XHA1</accession>
<gene>
    <name evidence="2" type="ORF">A3B19_03095</name>
</gene>
<dbReference type="CDD" id="cd22339">
    <property type="entry name" value="NciI-like"/>
    <property type="match status" value="1"/>
</dbReference>